<accession>A0AAV4RW16</accession>
<name>A0AAV4RW16_CAEEX</name>
<comment type="caution">
    <text evidence="1">The sequence shown here is derived from an EMBL/GenBank/DDBJ whole genome shotgun (WGS) entry which is preliminary data.</text>
</comment>
<sequence length="100" mass="11611">MLLSAVECMPSLLQLYCGEYNHHYRSLNLHSFQIHYFQSQNRIEFNVFISIAHKPNRHVSFSQTKPKGKRSHAWHYQKANRKLSGALDFARVAPNIPTSA</sequence>
<dbReference type="Proteomes" id="UP001054945">
    <property type="component" value="Unassembled WGS sequence"/>
</dbReference>
<dbReference type="AlphaFoldDB" id="A0AAV4RW16"/>
<reference evidence="1 2" key="1">
    <citation type="submission" date="2021-06" db="EMBL/GenBank/DDBJ databases">
        <title>Caerostris extrusa draft genome.</title>
        <authorList>
            <person name="Kono N."/>
            <person name="Arakawa K."/>
        </authorList>
    </citation>
    <scope>NUCLEOTIDE SEQUENCE [LARGE SCALE GENOMIC DNA]</scope>
</reference>
<gene>
    <name evidence="1" type="ORF">CEXT_111551</name>
</gene>
<keyword evidence="2" id="KW-1185">Reference proteome</keyword>
<evidence type="ECO:0000313" key="1">
    <source>
        <dbReference type="EMBL" id="GIY25834.1"/>
    </source>
</evidence>
<evidence type="ECO:0000313" key="2">
    <source>
        <dbReference type="Proteomes" id="UP001054945"/>
    </source>
</evidence>
<dbReference type="EMBL" id="BPLR01008584">
    <property type="protein sequence ID" value="GIY25834.1"/>
    <property type="molecule type" value="Genomic_DNA"/>
</dbReference>
<organism evidence="1 2">
    <name type="scientific">Caerostris extrusa</name>
    <name type="common">Bark spider</name>
    <name type="synonym">Caerostris bankana</name>
    <dbReference type="NCBI Taxonomy" id="172846"/>
    <lineage>
        <taxon>Eukaryota</taxon>
        <taxon>Metazoa</taxon>
        <taxon>Ecdysozoa</taxon>
        <taxon>Arthropoda</taxon>
        <taxon>Chelicerata</taxon>
        <taxon>Arachnida</taxon>
        <taxon>Araneae</taxon>
        <taxon>Araneomorphae</taxon>
        <taxon>Entelegynae</taxon>
        <taxon>Araneoidea</taxon>
        <taxon>Araneidae</taxon>
        <taxon>Caerostris</taxon>
    </lineage>
</organism>
<proteinExistence type="predicted"/>
<protein>
    <submittedName>
        <fullName evidence="1">Uncharacterized protein</fullName>
    </submittedName>
</protein>